<organism evidence="1 2">
    <name type="scientific">Nannocystis pusilla</name>
    <dbReference type="NCBI Taxonomy" id="889268"/>
    <lineage>
        <taxon>Bacteria</taxon>
        <taxon>Pseudomonadati</taxon>
        <taxon>Myxococcota</taxon>
        <taxon>Polyangia</taxon>
        <taxon>Nannocystales</taxon>
        <taxon>Nannocystaceae</taxon>
        <taxon>Nannocystis</taxon>
    </lineage>
</organism>
<comment type="caution">
    <text evidence="1">The sequence shown here is derived from an EMBL/GenBank/DDBJ whole genome shotgun (WGS) entry which is preliminary data.</text>
</comment>
<protein>
    <submittedName>
        <fullName evidence="1">Uncharacterized protein</fullName>
    </submittedName>
</protein>
<evidence type="ECO:0000313" key="1">
    <source>
        <dbReference type="EMBL" id="MCY1009599.1"/>
    </source>
</evidence>
<dbReference type="AlphaFoldDB" id="A0A9X3J0E9"/>
<evidence type="ECO:0000313" key="2">
    <source>
        <dbReference type="Proteomes" id="UP001150924"/>
    </source>
</evidence>
<sequence>MNGGDVHIGSGTAFIAITRSPSCIDDRLDLVLFVPAPAEARPTPRSTSCETSFSIMHLSRGTFTH</sequence>
<keyword evidence="2" id="KW-1185">Reference proteome</keyword>
<dbReference type="Proteomes" id="UP001150924">
    <property type="component" value="Unassembled WGS sequence"/>
</dbReference>
<dbReference type="RefSeq" id="WP_267772262.1">
    <property type="nucleotide sequence ID" value="NZ_JAPNKE010000002.1"/>
</dbReference>
<dbReference type="EMBL" id="JAPNKE010000002">
    <property type="protein sequence ID" value="MCY1009599.1"/>
    <property type="molecule type" value="Genomic_DNA"/>
</dbReference>
<proteinExistence type="predicted"/>
<name>A0A9X3J0E9_9BACT</name>
<reference evidence="1" key="1">
    <citation type="submission" date="2022-11" db="EMBL/GenBank/DDBJ databases">
        <title>Minimal conservation of predation-associated metabolite biosynthetic gene clusters underscores biosynthetic potential of Myxococcota including descriptions for ten novel species: Archangium lansinium sp. nov., Myxococcus landrumus sp. nov., Nannocystis bai.</title>
        <authorList>
            <person name="Ahearne A."/>
            <person name="Stevens C."/>
            <person name="Phillips K."/>
        </authorList>
    </citation>
    <scope>NUCLEOTIDE SEQUENCE</scope>
    <source>
        <strain evidence="1">Na p29</strain>
    </source>
</reference>
<accession>A0A9X3J0E9</accession>
<gene>
    <name evidence="1" type="ORF">OV079_29340</name>
</gene>